<accession>A0A086Y4Q7</accession>
<dbReference type="RefSeq" id="WP_035710746.1">
    <property type="nucleotide sequence ID" value="NZ_CAMIFG010000104.1"/>
</dbReference>
<dbReference type="InterPro" id="IPR024467">
    <property type="entry name" value="Xre/MbcA/ParS-like_toxin-bd"/>
</dbReference>
<evidence type="ECO:0000313" key="2">
    <source>
        <dbReference type="Proteomes" id="UP000028826"/>
    </source>
</evidence>
<dbReference type="NCBIfam" id="TIGR02293">
    <property type="entry name" value="TAS_TIGR02293"/>
    <property type="match status" value="1"/>
</dbReference>
<reference evidence="1 2" key="1">
    <citation type="submission" date="2014-03" db="EMBL/GenBank/DDBJ databases">
        <title>Genome of Haematobacter massiliensis CCUG 47968.</title>
        <authorList>
            <person name="Wang D."/>
            <person name="Wang G."/>
        </authorList>
    </citation>
    <scope>NUCLEOTIDE SEQUENCE [LARGE SCALE GENOMIC DNA]</scope>
    <source>
        <strain evidence="1 2">CCUG 47968</strain>
    </source>
</reference>
<dbReference type="Pfam" id="PF09722">
    <property type="entry name" value="Xre_MbcA_ParS_C"/>
    <property type="match status" value="1"/>
</dbReference>
<dbReference type="InterPro" id="IPR011979">
    <property type="entry name" value="Antitox_Xre"/>
</dbReference>
<dbReference type="InterPro" id="IPR046847">
    <property type="entry name" value="Xre-like_HTH"/>
</dbReference>
<dbReference type="EMBL" id="JGYG01000006">
    <property type="protein sequence ID" value="KFI29257.1"/>
    <property type="molecule type" value="Genomic_DNA"/>
</dbReference>
<keyword evidence="2" id="KW-1185">Reference proteome</keyword>
<dbReference type="AlphaFoldDB" id="A0A086Y4Q7"/>
<dbReference type="OrthoDB" id="5918037at2"/>
<proteinExistence type="predicted"/>
<dbReference type="eggNOG" id="COG5642">
    <property type="taxonomic scope" value="Bacteria"/>
</dbReference>
<dbReference type="Pfam" id="PF20432">
    <property type="entry name" value="Xre-like-HTH"/>
    <property type="match status" value="1"/>
</dbReference>
<evidence type="ECO:0000313" key="1">
    <source>
        <dbReference type="EMBL" id="KFI29257.1"/>
    </source>
</evidence>
<dbReference type="Proteomes" id="UP000028826">
    <property type="component" value="Unassembled WGS sequence"/>
</dbReference>
<gene>
    <name evidence="1" type="ORF">CN97_16395</name>
</gene>
<dbReference type="GO" id="GO:0003677">
    <property type="term" value="F:DNA binding"/>
    <property type="evidence" value="ECO:0007669"/>
    <property type="project" value="InterPro"/>
</dbReference>
<dbReference type="STRING" id="195105.CN97_16395"/>
<name>A0A086Y4Q7_9RHOB</name>
<comment type="caution">
    <text evidence="1">The sequence shown here is derived from an EMBL/GenBank/DDBJ whole genome shotgun (WGS) entry which is preliminary data.</text>
</comment>
<sequence>MNELAPIEHDIERTYALLGGQRTIRRPIRTSLEAHDLLMRGLPSSALVHLTREVSFLGSDAALEKAIGISTRTLQRRKREEGERVLNTEQSSRTWKFAEILGRATEIFGSREAAEGWMSTPALGLDNRRPIDLLATAIGVEAVEDYLTRIDYGVYT</sequence>
<organism evidence="1 2">
    <name type="scientific">Haematobacter massiliensis</name>
    <dbReference type="NCBI Taxonomy" id="195105"/>
    <lineage>
        <taxon>Bacteria</taxon>
        <taxon>Pseudomonadati</taxon>
        <taxon>Pseudomonadota</taxon>
        <taxon>Alphaproteobacteria</taxon>
        <taxon>Rhodobacterales</taxon>
        <taxon>Paracoccaceae</taxon>
        <taxon>Haematobacter</taxon>
    </lineage>
</organism>
<protein>
    <submittedName>
        <fullName evidence="1">Antitoxin</fullName>
    </submittedName>
</protein>